<organism evidence="6 7">
    <name type="scientific">Seminavis robusta</name>
    <dbReference type="NCBI Taxonomy" id="568900"/>
    <lineage>
        <taxon>Eukaryota</taxon>
        <taxon>Sar</taxon>
        <taxon>Stramenopiles</taxon>
        <taxon>Ochrophyta</taxon>
        <taxon>Bacillariophyta</taxon>
        <taxon>Bacillariophyceae</taxon>
        <taxon>Bacillariophycidae</taxon>
        <taxon>Naviculales</taxon>
        <taxon>Naviculaceae</taxon>
        <taxon>Seminavis</taxon>
    </lineage>
</organism>
<keyword evidence="2 6" id="KW-0378">Hydrolase</keyword>
<dbReference type="OrthoDB" id="40536at2759"/>
<keyword evidence="3" id="KW-0326">Glycosidase</keyword>
<dbReference type="InterPro" id="IPR001910">
    <property type="entry name" value="Inosine/uridine_hydrolase_dom"/>
</dbReference>
<protein>
    <submittedName>
        <fullName evidence="6">Inosine-uridine preferring nucleoside hydrolase</fullName>
    </submittedName>
</protein>
<dbReference type="PANTHER" id="PTHR12304:SF4">
    <property type="entry name" value="URIDINE NUCLEOSIDASE"/>
    <property type="match status" value="1"/>
</dbReference>
<keyword evidence="7" id="KW-1185">Reference proteome</keyword>
<dbReference type="Pfam" id="PF01156">
    <property type="entry name" value="IU_nuc_hydro"/>
    <property type="match status" value="1"/>
</dbReference>
<gene>
    <name evidence="6" type="ORF">SEMRO_1049_G235400.1</name>
</gene>
<evidence type="ECO:0000256" key="3">
    <source>
        <dbReference type="ARBA" id="ARBA00023295"/>
    </source>
</evidence>
<keyword evidence="4" id="KW-0732">Signal</keyword>
<dbReference type="InterPro" id="IPR023186">
    <property type="entry name" value="IUNH"/>
</dbReference>
<sequence>MKLIFISMFLLASLAGAEKQPLIYDSDYGPFVDDVFALGLLVNSLDLIDLRLVLSTSEQPSLSAKCMAAQLELSERPDIEVAVGSSFPPHEERGSVCAIQGLMGFAMEPECEKYDGKPPIENGIEYMAQMIIDSGRDDWWYLVVGGQSSLRALIEQYPEAAEKISTLVIMAGNFCADFEPYPGVMAPTDETNIGCDPAAANFVLDANNVQFDNVYYVPVVVADHIGGEDYKIFTEATESNAAANATLQWYKIWSEAGRADESLLIHAEAMKYDPDTESTPQFDPVAIMLVLELLADTCDERISLIEFDGIHFFEAGEDGLKPFPEAPRSAFSLHTGVDQSALPAECPNITEFVFDPESTPELEYPVKVALGFKSAEAKAAVYEDMARLMAGQRTLCGIDLSDTEIDVEGNVLESSNDSGATTAGFGMVASAVVYILAMLI</sequence>
<feature type="domain" description="Inosine/uridine-preferring nucleoside hydrolase" evidence="5">
    <location>
        <begin position="22"/>
        <end position="292"/>
    </location>
</feature>
<dbReference type="PANTHER" id="PTHR12304">
    <property type="entry name" value="INOSINE-URIDINE PREFERRING NUCLEOSIDE HYDROLASE"/>
    <property type="match status" value="1"/>
</dbReference>
<comment type="similarity">
    <text evidence="1">Belongs to the IUNH family.</text>
</comment>
<dbReference type="SUPFAM" id="SSF53590">
    <property type="entry name" value="Nucleoside hydrolase"/>
    <property type="match status" value="1"/>
</dbReference>
<accession>A0A9N8EJB3</accession>
<dbReference type="AlphaFoldDB" id="A0A9N8EJB3"/>
<reference evidence="6" key="1">
    <citation type="submission" date="2020-06" db="EMBL/GenBank/DDBJ databases">
        <authorList>
            <consortium name="Plant Systems Biology data submission"/>
        </authorList>
    </citation>
    <scope>NUCLEOTIDE SEQUENCE</scope>
    <source>
        <strain evidence="6">D6</strain>
    </source>
</reference>
<evidence type="ECO:0000256" key="1">
    <source>
        <dbReference type="ARBA" id="ARBA00009176"/>
    </source>
</evidence>
<dbReference type="GO" id="GO:0006152">
    <property type="term" value="P:purine nucleoside catabolic process"/>
    <property type="evidence" value="ECO:0007669"/>
    <property type="project" value="TreeGrafter"/>
</dbReference>
<feature type="chain" id="PRO_5040264906" evidence="4">
    <location>
        <begin position="20"/>
        <end position="440"/>
    </location>
</feature>
<evidence type="ECO:0000313" key="7">
    <source>
        <dbReference type="Proteomes" id="UP001153069"/>
    </source>
</evidence>
<dbReference type="EMBL" id="CAICTM010001047">
    <property type="protein sequence ID" value="CAB9519814.1"/>
    <property type="molecule type" value="Genomic_DNA"/>
</dbReference>
<evidence type="ECO:0000256" key="4">
    <source>
        <dbReference type="SAM" id="SignalP"/>
    </source>
</evidence>
<dbReference type="GO" id="GO:0008477">
    <property type="term" value="F:purine nucleosidase activity"/>
    <property type="evidence" value="ECO:0007669"/>
    <property type="project" value="TreeGrafter"/>
</dbReference>
<feature type="signal peptide" evidence="4">
    <location>
        <begin position="1"/>
        <end position="19"/>
    </location>
</feature>
<dbReference type="InterPro" id="IPR036452">
    <property type="entry name" value="Ribo_hydro-like"/>
</dbReference>
<comment type="caution">
    <text evidence="6">The sequence shown here is derived from an EMBL/GenBank/DDBJ whole genome shotgun (WGS) entry which is preliminary data.</text>
</comment>
<dbReference type="Gene3D" id="3.90.245.10">
    <property type="entry name" value="Ribonucleoside hydrolase-like"/>
    <property type="match status" value="1"/>
</dbReference>
<evidence type="ECO:0000313" key="6">
    <source>
        <dbReference type="EMBL" id="CAB9519814.1"/>
    </source>
</evidence>
<proteinExistence type="inferred from homology"/>
<dbReference type="GO" id="GO:0005829">
    <property type="term" value="C:cytosol"/>
    <property type="evidence" value="ECO:0007669"/>
    <property type="project" value="TreeGrafter"/>
</dbReference>
<evidence type="ECO:0000256" key="2">
    <source>
        <dbReference type="ARBA" id="ARBA00022801"/>
    </source>
</evidence>
<evidence type="ECO:0000259" key="5">
    <source>
        <dbReference type="Pfam" id="PF01156"/>
    </source>
</evidence>
<dbReference type="Proteomes" id="UP001153069">
    <property type="component" value="Unassembled WGS sequence"/>
</dbReference>
<name>A0A9N8EJB3_9STRA</name>